<keyword evidence="6" id="KW-0012">Acyltransferase</keyword>
<keyword evidence="2" id="KW-0808">Transferase</keyword>
<accession>A0AAV2YSG3</accession>
<feature type="transmembrane region" description="Helical" evidence="7">
    <location>
        <begin position="235"/>
        <end position="253"/>
    </location>
</feature>
<evidence type="ECO:0000256" key="1">
    <source>
        <dbReference type="ARBA" id="ARBA00004141"/>
    </source>
</evidence>
<feature type="transmembrane region" description="Helical" evidence="7">
    <location>
        <begin position="162"/>
        <end position="181"/>
    </location>
</feature>
<comment type="caution">
    <text evidence="8">The sequence shown here is derived from an EMBL/GenBank/DDBJ whole genome shotgun (WGS) entry which is preliminary data.</text>
</comment>
<dbReference type="InterPro" id="IPR049941">
    <property type="entry name" value="LPLAT_7/PORCN-like"/>
</dbReference>
<keyword evidence="3 7" id="KW-0812">Transmembrane</keyword>
<dbReference type="AlphaFoldDB" id="A0AAV2YSG3"/>
<evidence type="ECO:0000256" key="6">
    <source>
        <dbReference type="ARBA" id="ARBA00023315"/>
    </source>
</evidence>
<evidence type="ECO:0000256" key="3">
    <source>
        <dbReference type="ARBA" id="ARBA00022692"/>
    </source>
</evidence>
<keyword evidence="9" id="KW-1185">Reference proteome</keyword>
<evidence type="ECO:0000313" key="9">
    <source>
        <dbReference type="Proteomes" id="UP001146120"/>
    </source>
</evidence>
<feature type="transmembrane region" description="Helical" evidence="7">
    <location>
        <begin position="446"/>
        <end position="467"/>
    </location>
</feature>
<dbReference type="InterPro" id="IPR004299">
    <property type="entry name" value="MBOAT_fam"/>
</dbReference>
<reference evidence="8" key="1">
    <citation type="submission" date="2022-11" db="EMBL/GenBank/DDBJ databases">
        <authorList>
            <person name="Morgan W.R."/>
            <person name="Tartar A."/>
        </authorList>
    </citation>
    <scope>NUCLEOTIDE SEQUENCE</scope>
    <source>
        <strain evidence="8">ARSEF 373</strain>
    </source>
</reference>
<dbReference type="Proteomes" id="UP001146120">
    <property type="component" value="Unassembled WGS sequence"/>
</dbReference>
<feature type="transmembrane region" description="Helical" evidence="7">
    <location>
        <begin position="202"/>
        <end position="223"/>
    </location>
</feature>
<keyword evidence="4 7" id="KW-1133">Transmembrane helix</keyword>
<evidence type="ECO:0000256" key="5">
    <source>
        <dbReference type="ARBA" id="ARBA00023136"/>
    </source>
</evidence>
<organism evidence="8 9">
    <name type="scientific">Lagenidium giganteum</name>
    <dbReference type="NCBI Taxonomy" id="4803"/>
    <lineage>
        <taxon>Eukaryota</taxon>
        <taxon>Sar</taxon>
        <taxon>Stramenopiles</taxon>
        <taxon>Oomycota</taxon>
        <taxon>Peronosporomycetes</taxon>
        <taxon>Pythiales</taxon>
        <taxon>Pythiaceae</taxon>
    </lineage>
</organism>
<dbReference type="PANTHER" id="PTHR13906:SF4">
    <property type="entry name" value="LYSOPHOSPHOLIPID ACYLTRANSFERASE 6"/>
    <property type="match status" value="1"/>
</dbReference>
<feature type="transmembrane region" description="Helical" evidence="7">
    <location>
        <begin position="24"/>
        <end position="43"/>
    </location>
</feature>
<evidence type="ECO:0008006" key="10">
    <source>
        <dbReference type="Google" id="ProtNLM"/>
    </source>
</evidence>
<feature type="transmembrane region" description="Helical" evidence="7">
    <location>
        <begin position="352"/>
        <end position="375"/>
    </location>
</feature>
<dbReference type="PANTHER" id="PTHR13906">
    <property type="entry name" value="PORCUPINE"/>
    <property type="match status" value="1"/>
</dbReference>
<proteinExistence type="predicted"/>
<feature type="transmembrane region" description="Helical" evidence="7">
    <location>
        <begin position="416"/>
        <end position="440"/>
    </location>
</feature>
<evidence type="ECO:0000256" key="4">
    <source>
        <dbReference type="ARBA" id="ARBA00022989"/>
    </source>
</evidence>
<reference evidence="8" key="2">
    <citation type="journal article" date="2023" name="Microbiol Resour">
        <title>Decontamination and Annotation of the Draft Genome Sequence of the Oomycete Lagenidium giganteum ARSEF 373.</title>
        <authorList>
            <person name="Morgan W.R."/>
            <person name="Tartar A."/>
        </authorList>
    </citation>
    <scope>NUCLEOTIDE SEQUENCE</scope>
    <source>
        <strain evidence="8">ARSEF 373</strain>
    </source>
</reference>
<keyword evidence="5 7" id="KW-0472">Membrane</keyword>
<evidence type="ECO:0000313" key="8">
    <source>
        <dbReference type="EMBL" id="DAZ96268.1"/>
    </source>
</evidence>
<feature type="transmembrane region" description="Helical" evidence="7">
    <location>
        <begin position="90"/>
        <end position="109"/>
    </location>
</feature>
<dbReference type="GO" id="GO:0030258">
    <property type="term" value="P:lipid modification"/>
    <property type="evidence" value="ECO:0007669"/>
    <property type="project" value="TreeGrafter"/>
</dbReference>
<feature type="transmembrane region" description="Helical" evidence="7">
    <location>
        <begin position="329"/>
        <end position="346"/>
    </location>
</feature>
<sequence>MSVLFFRDNLDQIAIDGGFPVGGFRLILTLIACCFVAPFVHLLRSETSRHLFNVAVGLYAGVFVFDFAVLHTIVSAIVVYGLMLVAPRNIVGKLVLTLMLAYLVVVHYYREYKSPEIVWDAAQMILTLKLSSIAINYSDAVLPKEQKTPTILKNEQQELPALIPYLGFVFFFPTYLAGPAFEYKDYVNWIKDNRSAPFTVHLRNLVVVIVSGVGFFLSLQFPVDRIDSPDFHPESSWAVRCLFMCVHVMLFRFRFYVAWSLAEAASALAGVGYVPETGKWNGITNNDILCVELPVNIRVGINNWNMGVARWLNTYIYQRVGLSKSGKPGLLSTMSSFFVSAMWHVSRSSMRMVYSLLSGLSPGYYLFFILGGIYIEVGKHLRRRLRPMFHYTEDRHMYPHAIFLTYFKGQSHPLAFFYDIAGLFVTWVGMQYAGIAFEILDVRRCIAIWSSWYFLPHIIAIGLLVFFNAVPQRRRSKEATVSKPKAE</sequence>
<dbReference type="Pfam" id="PF03062">
    <property type="entry name" value="MBOAT"/>
    <property type="match status" value="1"/>
</dbReference>
<dbReference type="EMBL" id="DAKRPA010000172">
    <property type="protein sequence ID" value="DAZ96268.1"/>
    <property type="molecule type" value="Genomic_DNA"/>
</dbReference>
<name>A0AAV2YSG3_9STRA</name>
<evidence type="ECO:0000256" key="2">
    <source>
        <dbReference type="ARBA" id="ARBA00022679"/>
    </source>
</evidence>
<comment type="subcellular location">
    <subcellularLocation>
        <location evidence="1">Membrane</location>
        <topology evidence="1">Multi-pass membrane protein</topology>
    </subcellularLocation>
</comment>
<feature type="transmembrane region" description="Helical" evidence="7">
    <location>
        <begin position="55"/>
        <end position="84"/>
    </location>
</feature>
<gene>
    <name evidence="8" type="ORF">N0F65_008301</name>
</gene>
<dbReference type="GO" id="GO:0016020">
    <property type="term" value="C:membrane"/>
    <property type="evidence" value="ECO:0007669"/>
    <property type="project" value="UniProtKB-SubCell"/>
</dbReference>
<evidence type="ECO:0000256" key="7">
    <source>
        <dbReference type="SAM" id="Phobius"/>
    </source>
</evidence>
<dbReference type="GO" id="GO:0016746">
    <property type="term" value="F:acyltransferase activity"/>
    <property type="evidence" value="ECO:0007669"/>
    <property type="project" value="UniProtKB-KW"/>
</dbReference>
<protein>
    <recommendedName>
        <fullName evidence="10">Lysophospholipid acyltransferase</fullName>
    </recommendedName>
</protein>